<dbReference type="RefSeq" id="WP_191201836.1">
    <property type="nucleotide sequence ID" value="NZ_JACXZA010000001.1"/>
</dbReference>
<comment type="caution">
    <text evidence="1">The sequence shown here is derived from an EMBL/GenBank/DDBJ whole genome shotgun (WGS) entry which is preliminary data.</text>
</comment>
<keyword evidence="2" id="KW-1185">Reference proteome</keyword>
<dbReference type="EMBL" id="JACXZA010000001">
    <property type="protein sequence ID" value="MBD3917548.1"/>
    <property type="molecule type" value="Genomic_DNA"/>
</dbReference>
<reference evidence="1 2" key="1">
    <citation type="submission" date="2020-09" db="EMBL/GenBank/DDBJ databases">
        <title>Paenibacillus sp. strain PR3 16S rRNA gene Genome sequencing and assembly.</title>
        <authorList>
            <person name="Kim J."/>
        </authorList>
    </citation>
    <scope>NUCLEOTIDE SEQUENCE [LARGE SCALE GENOMIC DNA]</scope>
    <source>
        <strain evidence="1 2">PR3</strain>
    </source>
</reference>
<dbReference type="SUPFAM" id="SSF81301">
    <property type="entry name" value="Nucleotidyltransferase"/>
    <property type="match status" value="1"/>
</dbReference>
<sequence length="257" mass="30313">MDIRERIVHLLRYTYMEQEWIYAMWLEGSDGTGSVDHLSDLDIVFDVEDGNEDRLLEMLERTLTIIGPLDYKYEGDKPDELLRYIVYHIEGTPSTLLLDITVQSHSRKYEFVIEDLGTVPTIIFDKKNVVRYCHLDHLKLEKELLSKLYHIEQTFNQQARAKKYTDRGLFLESFAYYQRYVLQPLVELIRIYHTPIGYYMHLIHISRDIPQDVLAELEPLYKVNSAEEIGLKIEQATEMFNALLPLVKEKLAHKTTN</sequence>
<gene>
    <name evidence="1" type="ORF">H8B09_02180</name>
</gene>
<dbReference type="Gene3D" id="3.30.460.10">
    <property type="entry name" value="Beta Polymerase, domain 2"/>
    <property type="match status" value="1"/>
</dbReference>
<organism evidence="1 2">
    <name type="scientific">Paenibacillus terricola</name>
    <dbReference type="NCBI Taxonomy" id="2763503"/>
    <lineage>
        <taxon>Bacteria</taxon>
        <taxon>Bacillati</taxon>
        <taxon>Bacillota</taxon>
        <taxon>Bacilli</taxon>
        <taxon>Bacillales</taxon>
        <taxon>Paenibacillaceae</taxon>
        <taxon>Paenibacillus</taxon>
    </lineage>
</organism>
<dbReference type="Proteomes" id="UP000609346">
    <property type="component" value="Unassembled WGS sequence"/>
</dbReference>
<protein>
    <recommendedName>
        <fullName evidence="3">Polymerase nucleotidyl transferase domain-containing protein</fullName>
    </recommendedName>
</protein>
<accession>A0ABR8MNF7</accession>
<proteinExistence type="predicted"/>
<dbReference type="InterPro" id="IPR043519">
    <property type="entry name" value="NT_sf"/>
</dbReference>
<evidence type="ECO:0000313" key="2">
    <source>
        <dbReference type="Proteomes" id="UP000609346"/>
    </source>
</evidence>
<evidence type="ECO:0000313" key="1">
    <source>
        <dbReference type="EMBL" id="MBD3917548.1"/>
    </source>
</evidence>
<evidence type="ECO:0008006" key="3">
    <source>
        <dbReference type="Google" id="ProtNLM"/>
    </source>
</evidence>
<name>A0ABR8MNF7_9BACL</name>